<dbReference type="AlphaFoldDB" id="J9EUW1"/>
<keyword evidence="4" id="KW-1185">Reference proteome</keyword>
<reference evidence="2 4" key="3">
    <citation type="submission" date="2018-11" db="EMBL/GenBank/DDBJ databases">
        <authorList>
            <consortium name="Pathogen Informatics"/>
        </authorList>
    </citation>
    <scope>NUCLEOTIDE SEQUENCE [LARGE SCALE GENOMIC DNA]</scope>
</reference>
<dbReference type="EMBL" id="UYWW01000274">
    <property type="protein sequence ID" value="VDM07960.1"/>
    <property type="molecule type" value="Genomic_DNA"/>
</dbReference>
<reference evidence="1" key="2">
    <citation type="submission" date="2012-08" db="EMBL/GenBank/DDBJ databases">
        <title>The Genome Sequence of Wuchereria bancrofti.</title>
        <authorList>
            <consortium name="The Broad Institute Genome Sequencing Platform"/>
            <consortium name="Broad Institute Genome Sequencing Center for Infectious Disease"/>
            <person name="Nutman T.B."/>
            <person name="Fink D.L."/>
            <person name="Russ C."/>
            <person name="Young S."/>
            <person name="Zeng Q."/>
            <person name="Koehrsen M."/>
            <person name="Alvarado L."/>
            <person name="Berlin A."/>
            <person name="Borenstein D."/>
            <person name="Chapman S.B."/>
            <person name="Chen Z."/>
            <person name="Engels R."/>
            <person name="Freedman E."/>
            <person name="Gellesch M."/>
            <person name="Goldberg J."/>
            <person name="Griggs A."/>
            <person name="Gujja S."/>
            <person name="Heilman E.R."/>
            <person name="Heiman D."/>
            <person name="Hepburn T."/>
            <person name="Howarth C."/>
            <person name="Jen D."/>
            <person name="Larson L."/>
            <person name="Lewis B."/>
            <person name="Mehta T."/>
            <person name="Park D."/>
            <person name="Pearson M."/>
            <person name="Richards J."/>
            <person name="Roberts A."/>
            <person name="Saif S."/>
            <person name="Shea T."/>
            <person name="Shenoy N."/>
            <person name="Sisk P."/>
            <person name="Stolte C."/>
            <person name="Sykes S."/>
            <person name="Walk T."/>
            <person name="White J."/>
            <person name="Yandava C."/>
            <person name="Haas B."/>
            <person name="Henn M.R."/>
            <person name="Nusbaum C."/>
            <person name="Birren B."/>
        </authorList>
    </citation>
    <scope>NUCLEOTIDE SEQUENCE</scope>
</reference>
<reference evidence="3" key="1">
    <citation type="submission" date="2012-08" db="EMBL/GenBank/DDBJ databases">
        <title>The Genome Sequence of Wuchereria bancrofti.</title>
        <authorList>
            <person name="Nutman T.B."/>
            <person name="Fink D.L."/>
            <person name="Russ C."/>
            <person name="Young S."/>
            <person name="Zeng Q."/>
            <person name="Koehrsen M."/>
            <person name="Alvarado L."/>
            <person name="Berlin A."/>
            <person name="Chapman S.B."/>
            <person name="Chen Z."/>
            <person name="Freedman E."/>
            <person name="Gellesch M."/>
            <person name="Goldberg J."/>
            <person name="Griggs A."/>
            <person name="Gujja S."/>
            <person name="Heilman E.R."/>
            <person name="Heiman D."/>
            <person name="Hepburn T."/>
            <person name="Howarth C."/>
            <person name="Jen D."/>
            <person name="Larson L."/>
            <person name="Lewis B."/>
            <person name="Mehta T."/>
            <person name="Park D."/>
            <person name="Pearson M."/>
            <person name="Roberts A."/>
            <person name="Saif S."/>
            <person name="Shea T."/>
            <person name="Shenoy N."/>
            <person name="Sisk P."/>
            <person name="Stolte C."/>
            <person name="Sykes S."/>
            <person name="Walk T."/>
            <person name="White J."/>
            <person name="Yandava C."/>
            <person name="Haas B."/>
            <person name="Henn M.R."/>
            <person name="Nusbaum C."/>
            <person name="Birren B."/>
        </authorList>
    </citation>
    <scope>NUCLEOTIDE SEQUENCE [LARGE SCALE GENOMIC DNA]</scope>
    <source>
        <strain evidence="3">NA</strain>
    </source>
</reference>
<evidence type="ECO:0000313" key="3">
    <source>
        <dbReference type="Proteomes" id="UP000004810"/>
    </source>
</evidence>
<name>J9EUW1_WUCBA</name>
<accession>J9EUW1</accession>
<dbReference type="InParanoid" id="J9EUW1"/>
<dbReference type="Proteomes" id="UP000004810">
    <property type="component" value="Unassembled WGS sequence"/>
</dbReference>
<evidence type="ECO:0000313" key="2">
    <source>
        <dbReference type="EMBL" id="VDM07960.1"/>
    </source>
</evidence>
<dbReference type="EMBL" id="ADBV01000925">
    <property type="protein sequence ID" value="EJW85963.1"/>
    <property type="molecule type" value="Genomic_DNA"/>
</dbReference>
<evidence type="ECO:0000313" key="1">
    <source>
        <dbReference type="EMBL" id="EJW85963.1"/>
    </source>
</evidence>
<organism evidence="1 3">
    <name type="scientific">Wuchereria bancrofti</name>
    <dbReference type="NCBI Taxonomy" id="6293"/>
    <lineage>
        <taxon>Eukaryota</taxon>
        <taxon>Metazoa</taxon>
        <taxon>Ecdysozoa</taxon>
        <taxon>Nematoda</taxon>
        <taxon>Chromadorea</taxon>
        <taxon>Rhabditida</taxon>
        <taxon>Spirurina</taxon>
        <taxon>Spiruromorpha</taxon>
        <taxon>Filarioidea</taxon>
        <taxon>Onchocercidae</taxon>
        <taxon>Wuchereria</taxon>
    </lineage>
</organism>
<protein>
    <submittedName>
        <fullName evidence="1">Uncharacterized protein</fullName>
    </submittedName>
</protein>
<dbReference type="Proteomes" id="UP000270924">
    <property type="component" value="Unassembled WGS sequence"/>
</dbReference>
<sequence length="130" mass="13976">MGEIGPRGGVGAVGFRRDFGPEYAEQAATGCGNLNGVVTYDLVIQIVCGELALFPTGRLTDGIFEEVLSRSVTGLVFETELVHLSEVMLLFPSEYLSLSILHCVITVQRQSLLYVRVITTAEQVLGGLSV</sequence>
<evidence type="ECO:0000313" key="4">
    <source>
        <dbReference type="Proteomes" id="UP000270924"/>
    </source>
</evidence>
<proteinExistence type="predicted"/>
<gene>
    <name evidence="2" type="ORF">WBA_LOCUS1346</name>
    <name evidence="1" type="ORF">WUBG_03128</name>
</gene>